<evidence type="ECO:0000313" key="2">
    <source>
        <dbReference type="EMBL" id="WVN88416.1"/>
    </source>
</evidence>
<accession>A0A1E3IKD6</accession>
<dbReference type="Pfam" id="PF15370">
    <property type="entry name" value="NOPCHAP1"/>
    <property type="match status" value="1"/>
</dbReference>
<name>A0A1E3IKD6_9TREE</name>
<reference evidence="2" key="1">
    <citation type="submission" date="2016-06" db="EMBL/GenBank/DDBJ databases">
        <authorList>
            <person name="Cuomo C."/>
            <person name="Litvintseva A."/>
            <person name="Heitman J."/>
            <person name="Chen Y."/>
            <person name="Sun S."/>
            <person name="Springer D."/>
            <person name="Dromer F."/>
            <person name="Young S."/>
            <person name="Zeng Q."/>
            <person name="Chapman S."/>
            <person name="Gujja S."/>
            <person name="Saif S."/>
            <person name="Birren B."/>
        </authorList>
    </citation>
    <scope>NUCLEOTIDE SEQUENCE</scope>
    <source>
        <strain evidence="2">CBS 7841</strain>
    </source>
</reference>
<dbReference type="AlphaFoldDB" id="A0A1E3IKD6"/>
<feature type="compositionally biased region" description="Low complexity" evidence="1">
    <location>
        <begin position="137"/>
        <end position="149"/>
    </location>
</feature>
<dbReference type="EMBL" id="CP143787">
    <property type="protein sequence ID" value="WVN88416.1"/>
    <property type="molecule type" value="Genomic_DNA"/>
</dbReference>
<feature type="compositionally biased region" description="Basic and acidic residues" evidence="1">
    <location>
        <begin position="127"/>
        <end position="136"/>
    </location>
</feature>
<organism evidence="2 3">
    <name type="scientific">Cryptococcus depauperatus CBS 7841</name>
    <dbReference type="NCBI Taxonomy" id="1295531"/>
    <lineage>
        <taxon>Eukaryota</taxon>
        <taxon>Fungi</taxon>
        <taxon>Dikarya</taxon>
        <taxon>Basidiomycota</taxon>
        <taxon>Agaricomycotina</taxon>
        <taxon>Tremellomycetes</taxon>
        <taxon>Tremellales</taxon>
        <taxon>Cryptococcaceae</taxon>
        <taxon>Cryptococcus</taxon>
    </lineage>
</organism>
<dbReference type="Proteomes" id="UP000094043">
    <property type="component" value="Chromosome 4"/>
</dbReference>
<reference evidence="2" key="2">
    <citation type="journal article" date="2022" name="Elife">
        <title>Obligate sexual reproduction of a homothallic fungus closely related to the Cryptococcus pathogenic species complex.</title>
        <authorList>
            <person name="Passer A.R."/>
            <person name="Clancey S.A."/>
            <person name="Shea T."/>
            <person name="David-Palma M."/>
            <person name="Averette A.F."/>
            <person name="Boekhout T."/>
            <person name="Porcel B.M."/>
            <person name="Nowrousian M."/>
            <person name="Cuomo C.A."/>
            <person name="Sun S."/>
            <person name="Heitman J."/>
            <person name="Coelho M.A."/>
        </authorList>
    </citation>
    <scope>NUCLEOTIDE SEQUENCE</scope>
    <source>
        <strain evidence="2">CBS 7841</strain>
    </source>
</reference>
<feature type="region of interest" description="Disordered" evidence="1">
    <location>
        <begin position="105"/>
        <end position="166"/>
    </location>
</feature>
<gene>
    <name evidence="2" type="ORF">L203_103625</name>
</gene>
<reference evidence="2" key="3">
    <citation type="submission" date="2024-01" db="EMBL/GenBank/DDBJ databases">
        <authorList>
            <person name="Coelho M.A."/>
            <person name="David-Palma M."/>
            <person name="Shea T."/>
            <person name="Sun S."/>
            <person name="Cuomo C.A."/>
            <person name="Heitman J."/>
        </authorList>
    </citation>
    <scope>NUCLEOTIDE SEQUENCE</scope>
    <source>
        <strain evidence="2">CBS 7841</strain>
    </source>
</reference>
<evidence type="ECO:0000256" key="1">
    <source>
        <dbReference type="SAM" id="MobiDB-lite"/>
    </source>
</evidence>
<dbReference type="VEuPathDB" id="FungiDB:L203_02776"/>
<dbReference type="GeneID" id="91087836"/>
<dbReference type="GO" id="GO:0062064">
    <property type="term" value="F:box C/D methylation guide snoRNP complex binding"/>
    <property type="evidence" value="ECO:0007669"/>
    <property type="project" value="TreeGrafter"/>
</dbReference>
<dbReference type="KEGG" id="cdep:91087836"/>
<sequence length="166" mass="18097">MSGNNTNRERLDIESPEDRKTRLGSLMTNISKSIPQQTSPINPLSGRPQALPESDVLSRVRAFLPRMQKSNDELLAQALRDPNSVNMENDQEEQYIAMNLELGVFDAPQNPSGDMGPVVETKVPEGLQRDSDRETSSGKGSSSESSSSESDSEVESDSLSTKPSLS</sequence>
<feature type="region of interest" description="Disordered" evidence="1">
    <location>
        <begin position="30"/>
        <end position="51"/>
    </location>
</feature>
<protein>
    <submittedName>
        <fullName evidence="2">Uncharacterized protein</fullName>
    </submittedName>
</protein>
<dbReference type="OrthoDB" id="1112980at2759"/>
<evidence type="ECO:0000313" key="3">
    <source>
        <dbReference type="Proteomes" id="UP000094043"/>
    </source>
</evidence>
<dbReference type="PANTHER" id="PTHR28674:SF1">
    <property type="entry name" value="NOP PROTEIN CHAPERONE 1"/>
    <property type="match status" value="1"/>
</dbReference>
<keyword evidence="3" id="KW-1185">Reference proteome</keyword>
<dbReference type="PANTHER" id="PTHR28674">
    <property type="entry name" value="SIMILAR TO DNA SEGMENT, CHR 10, WAYNE STATE UNIVERSITY 102,-EXPRESSED"/>
    <property type="match status" value="1"/>
</dbReference>
<dbReference type="InterPro" id="IPR027921">
    <property type="entry name" value="NOPCHAP1"/>
</dbReference>
<dbReference type="GO" id="GO:0000492">
    <property type="term" value="P:box C/D snoRNP assembly"/>
    <property type="evidence" value="ECO:0007669"/>
    <property type="project" value="InterPro"/>
</dbReference>
<proteinExistence type="predicted"/>
<feature type="compositionally biased region" description="Polar residues" evidence="1">
    <location>
        <begin position="30"/>
        <end position="42"/>
    </location>
</feature>
<dbReference type="RefSeq" id="XP_066069116.1">
    <property type="nucleotide sequence ID" value="XM_066213019.1"/>
</dbReference>